<accession>A0ABQ2B4W3</accession>
<dbReference type="InterPro" id="IPR004360">
    <property type="entry name" value="Glyas_Fos-R_dOase_dom"/>
</dbReference>
<feature type="domain" description="VOC" evidence="1">
    <location>
        <begin position="4"/>
        <end position="127"/>
    </location>
</feature>
<proteinExistence type="predicted"/>
<dbReference type="SUPFAM" id="SSF54593">
    <property type="entry name" value="Glyoxalase/Bleomycin resistance protein/Dihydroxybiphenyl dioxygenase"/>
    <property type="match status" value="1"/>
</dbReference>
<dbReference type="EMBL" id="BMDG01000003">
    <property type="protein sequence ID" value="GGI06195.1"/>
    <property type="molecule type" value="Genomic_DNA"/>
</dbReference>
<dbReference type="PROSITE" id="PS51819">
    <property type="entry name" value="VOC"/>
    <property type="match status" value="1"/>
</dbReference>
<gene>
    <name evidence="2" type="ORF">GCM10007368_09950</name>
</gene>
<dbReference type="Gene3D" id="3.10.180.10">
    <property type="entry name" value="2,3-Dihydroxybiphenyl 1,2-Dioxygenase, domain 1"/>
    <property type="match status" value="1"/>
</dbReference>
<sequence length="137" mass="14855">MDQRLSFVTLVVADLAATRRFYLDGLGWVPALEASGEVLMFRVGEHVVLSLWDEAEATQEIGPVTRGGTPPVTLAHNVATTAEVDEVLDDARRAGAPKVHDAVRRDWGGYSGYFADPDGFRWEVAYNPGEIGASVLP</sequence>
<evidence type="ECO:0000259" key="1">
    <source>
        <dbReference type="PROSITE" id="PS51819"/>
    </source>
</evidence>
<dbReference type="Pfam" id="PF00903">
    <property type="entry name" value="Glyoxalase"/>
    <property type="match status" value="1"/>
</dbReference>
<comment type="caution">
    <text evidence="2">The sequence shown here is derived from an EMBL/GenBank/DDBJ whole genome shotgun (WGS) entry which is preliminary data.</text>
</comment>
<name>A0ABQ2B4W3_9MICO</name>
<keyword evidence="3" id="KW-1185">Reference proteome</keyword>
<dbReference type="PANTHER" id="PTHR36503:SF1">
    <property type="entry name" value="BLR2520 PROTEIN"/>
    <property type="match status" value="1"/>
</dbReference>
<dbReference type="InterPro" id="IPR037523">
    <property type="entry name" value="VOC_core"/>
</dbReference>
<evidence type="ECO:0000313" key="3">
    <source>
        <dbReference type="Proteomes" id="UP000632535"/>
    </source>
</evidence>
<evidence type="ECO:0000313" key="2">
    <source>
        <dbReference type="EMBL" id="GGI06195.1"/>
    </source>
</evidence>
<dbReference type="PANTHER" id="PTHR36503">
    <property type="entry name" value="BLR2520 PROTEIN"/>
    <property type="match status" value="1"/>
</dbReference>
<reference evidence="3" key="1">
    <citation type="journal article" date="2019" name="Int. J. Syst. Evol. Microbiol.">
        <title>The Global Catalogue of Microorganisms (GCM) 10K type strain sequencing project: providing services to taxonomists for standard genome sequencing and annotation.</title>
        <authorList>
            <consortium name="The Broad Institute Genomics Platform"/>
            <consortium name="The Broad Institute Genome Sequencing Center for Infectious Disease"/>
            <person name="Wu L."/>
            <person name="Ma J."/>
        </authorList>
    </citation>
    <scope>NUCLEOTIDE SEQUENCE [LARGE SCALE GENOMIC DNA]</scope>
    <source>
        <strain evidence="3">CCM 8653</strain>
    </source>
</reference>
<protein>
    <submittedName>
        <fullName evidence="2">Glyoxalase</fullName>
    </submittedName>
</protein>
<organism evidence="2 3">
    <name type="scientific">Isoptericola cucumis</name>
    <dbReference type="NCBI Taxonomy" id="1776856"/>
    <lineage>
        <taxon>Bacteria</taxon>
        <taxon>Bacillati</taxon>
        <taxon>Actinomycetota</taxon>
        <taxon>Actinomycetes</taxon>
        <taxon>Micrococcales</taxon>
        <taxon>Promicromonosporaceae</taxon>
        <taxon>Isoptericola</taxon>
    </lineage>
</organism>
<dbReference type="RefSeq" id="WP_188522567.1">
    <property type="nucleotide sequence ID" value="NZ_BMDG01000003.1"/>
</dbReference>
<dbReference type="Proteomes" id="UP000632535">
    <property type="component" value="Unassembled WGS sequence"/>
</dbReference>
<dbReference type="InterPro" id="IPR029068">
    <property type="entry name" value="Glyas_Bleomycin-R_OHBP_Dase"/>
</dbReference>